<keyword evidence="2" id="KW-1185">Reference proteome</keyword>
<dbReference type="OrthoDB" id="296454at2759"/>
<dbReference type="Proteomes" id="UP000187209">
    <property type="component" value="Unassembled WGS sequence"/>
</dbReference>
<evidence type="ECO:0000313" key="1">
    <source>
        <dbReference type="EMBL" id="OMJ89668.1"/>
    </source>
</evidence>
<comment type="caution">
    <text evidence="1">The sequence shown here is derived from an EMBL/GenBank/DDBJ whole genome shotgun (WGS) entry which is preliminary data.</text>
</comment>
<sequence>MDSSNLLAPPPYTAPAAFSSYRMLNPSSLAPSNFATQSYQPTEEEIEVLRVGLFVDILNYEFRQHKGFASSNWKSLFKYWKKHISQGYFWSSRNEVKKINVHRLVKEGVLTVETQKRLYGEDPWFPENIEDERDKTIEWMKSLEPEDVEYTLYAFYDGGLKDIREAINRKKRPVSQGNYSRTRKEQPVIITDPYILEVVLKIFKEIKGFHSKDISQLSKFAIKLKENPKLDIEFLRKARNNKISLAPTNLSPPMQDQNYKELFLSYDEEDFEASFRQYFDNLASQKFTTGFRGTSANREKMKKITYVKLQQNCYRALCIPIKYSFVILDFDDISSLVPHMRPMLVYLQKFYEERKNMFGFNEEEFINHCLVNRFPTMAFQISEEDEEMYASSLFDVPREKLKKQKKQEVKKVENKIEPMTEGEVRMHVNHFSTNKMIFIRLYIVFSEYHGYPPHEGHVLCTFWNKIHPQDKNKLSLWIFPQPKPQPITLSKPEKDLIEKEENRKSAEIQKFFDDLQKMKEDKEKEIASKKEITAKKLKEKYANPKRVVLHESKQARWALGKKLLEIEKKFPMDPIIRSMVKTEFSENRLKKYDLEYETNNEEDELKRKLGKIANEPPLQTGAKLSSEERMKLESNKLRIMEEHGQKTEEQIRDSKIKEQEPGMFKAIKMLVKSYINFKKQGGGSVSSYLNSGYVSLKTQFPLAVHKHFPYKNYGATRKPDGQLTFSKSFPISFKHYFFAAFKSLLKTPKGLMILKSMPALIWAPPSKNRCTIHYDVCPPDCMYVTLNKKVTRQMLKSEGYTVAWHAKLRPFFRPDMEGQKQKIFMSYSDARECRFEPIVGSKAPEKHLNLTFQHFSEIRNKLNPNDPPNFNMWVNRLGENLRSAEPSLFKHGILKQANVLLAHGKFKDCKTLLVENFNMPYILDHFEPGKNRPNINEKPAEDFNKPENKEMNTEVYMIYKALKVRYQQRKKEEKSLVNLRLADKTKTAERFKATMCPKLKCEKIKCPYSHEFNEHRLAKEKIKAEWEKIKEQMMMSKKSKTFSAGITK</sequence>
<organism evidence="1 2">
    <name type="scientific">Stentor coeruleus</name>
    <dbReference type="NCBI Taxonomy" id="5963"/>
    <lineage>
        <taxon>Eukaryota</taxon>
        <taxon>Sar</taxon>
        <taxon>Alveolata</taxon>
        <taxon>Ciliophora</taxon>
        <taxon>Postciliodesmatophora</taxon>
        <taxon>Heterotrichea</taxon>
        <taxon>Heterotrichida</taxon>
        <taxon>Stentoridae</taxon>
        <taxon>Stentor</taxon>
    </lineage>
</organism>
<reference evidence="1 2" key="1">
    <citation type="submission" date="2016-11" db="EMBL/GenBank/DDBJ databases">
        <title>The macronuclear genome of Stentor coeruleus: a giant cell with tiny introns.</title>
        <authorList>
            <person name="Slabodnick M."/>
            <person name="Ruby J.G."/>
            <person name="Reiff S.B."/>
            <person name="Swart E.C."/>
            <person name="Gosai S."/>
            <person name="Prabakaran S."/>
            <person name="Witkowska E."/>
            <person name="Larue G.E."/>
            <person name="Fisher S."/>
            <person name="Freeman R.M."/>
            <person name="Gunawardena J."/>
            <person name="Chu W."/>
            <person name="Stover N.A."/>
            <person name="Gregory B.D."/>
            <person name="Nowacki M."/>
            <person name="Derisi J."/>
            <person name="Roy S.W."/>
            <person name="Marshall W.F."/>
            <person name="Sood P."/>
        </authorList>
    </citation>
    <scope>NUCLEOTIDE SEQUENCE [LARGE SCALE GENOMIC DNA]</scope>
    <source>
        <strain evidence="1">WM001</strain>
    </source>
</reference>
<dbReference type="EMBL" id="MPUH01000120">
    <property type="protein sequence ID" value="OMJ89668.1"/>
    <property type="molecule type" value="Genomic_DNA"/>
</dbReference>
<proteinExistence type="predicted"/>
<dbReference type="AlphaFoldDB" id="A0A1R2CKX1"/>
<accession>A0A1R2CKX1</accession>
<protein>
    <submittedName>
        <fullName evidence="1">Uncharacterized protein</fullName>
    </submittedName>
</protein>
<gene>
    <name evidence="1" type="ORF">SteCoe_8120</name>
</gene>
<name>A0A1R2CKX1_9CILI</name>
<evidence type="ECO:0000313" key="2">
    <source>
        <dbReference type="Proteomes" id="UP000187209"/>
    </source>
</evidence>